<keyword evidence="2" id="KW-1185">Reference proteome</keyword>
<sequence>MQRISLIDETFDINFTFEYNLSIQLSLDGFSFSILDQIQNKVIYLYHQELFEAEPEFLLKRIKAIYDESDLLQLPFKKTRIIIVAPNRTTLVPSVFFQEENKADYLKTALLATENRSVQSSPIRDAGYCAVFDLPQIIFDFFREKHPSAELQSNLSIVYPQFAGDRNLLKVTIYKKQIVITAVGSEGLQFHNCFFYDGEQDMLYYILGAVKYLAFEPEKIVLDGIVNKHETIYHRLRQYFKEVEIATNPSTVHFSYLLEKLPDARFINLFNSLA</sequence>
<reference evidence="1 2" key="1">
    <citation type="submission" date="2018-04" db="EMBL/GenBank/DDBJ databases">
        <title>Genomic Encyclopedia of Archaeal and Bacterial Type Strains, Phase II (KMG-II): from individual species to whole genera.</title>
        <authorList>
            <person name="Goeker M."/>
        </authorList>
    </citation>
    <scope>NUCLEOTIDE SEQUENCE [LARGE SCALE GENOMIC DNA]</scope>
    <source>
        <strain evidence="1 2">DSM 28823</strain>
    </source>
</reference>
<accession>A0A2T5BUE2</accession>
<comment type="caution">
    <text evidence="1">The sequence shown here is derived from an EMBL/GenBank/DDBJ whole genome shotgun (WGS) entry which is preliminary data.</text>
</comment>
<dbReference type="Gene3D" id="3.30.420.250">
    <property type="match status" value="1"/>
</dbReference>
<dbReference type="RefSeq" id="WP_107823963.1">
    <property type="nucleotide sequence ID" value="NZ_OY782574.1"/>
</dbReference>
<evidence type="ECO:0000313" key="2">
    <source>
        <dbReference type="Proteomes" id="UP000243525"/>
    </source>
</evidence>
<dbReference type="Gene3D" id="3.30.420.260">
    <property type="match status" value="1"/>
</dbReference>
<dbReference type="AlphaFoldDB" id="A0A2T5BUE2"/>
<dbReference type="OrthoDB" id="658622at2"/>
<dbReference type="Pfam" id="PF12864">
    <property type="entry name" value="DUF3822"/>
    <property type="match status" value="1"/>
</dbReference>
<protein>
    <submittedName>
        <fullName evidence="1">Uncharacterized protein DUF3822</fullName>
    </submittedName>
</protein>
<organism evidence="1 2">
    <name type="scientific">Mangrovibacterium marinum</name>
    <dbReference type="NCBI Taxonomy" id="1639118"/>
    <lineage>
        <taxon>Bacteria</taxon>
        <taxon>Pseudomonadati</taxon>
        <taxon>Bacteroidota</taxon>
        <taxon>Bacteroidia</taxon>
        <taxon>Marinilabiliales</taxon>
        <taxon>Prolixibacteraceae</taxon>
        <taxon>Mangrovibacterium</taxon>
    </lineage>
</organism>
<dbReference type="Proteomes" id="UP000243525">
    <property type="component" value="Unassembled WGS sequence"/>
</dbReference>
<proteinExistence type="predicted"/>
<dbReference type="InterPro" id="IPR024213">
    <property type="entry name" value="DUF3822"/>
</dbReference>
<dbReference type="CDD" id="cd24013">
    <property type="entry name" value="ASKHA_ATPase_BT3980-like"/>
    <property type="match status" value="1"/>
</dbReference>
<evidence type="ECO:0000313" key="1">
    <source>
        <dbReference type="EMBL" id="PTN03144.1"/>
    </source>
</evidence>
<gene>
    <name evidence="1" type="ORF">C8N47_1363</name>
</gene>
<dbReference type="EMBL" id="QAAD01000036">
    <property type="protein sequence ID" value="PTN03144.1"/>
    <property type="molecule type" value="Genomic_DNA"/>
</dbReference>
<name>A0A2T5BUE2_9BACT</name>